<protein>
    <submittedName>
        <fullName evidence="3">PAS domain-containing protein</fullName>
    </submittedName>
</protein>
<dbReference type="Proteomes" id="UP001315967">
    <property type="component" value="Chromosome"/>
</dbReference>
<evidence type="ECO:0000256" key="2">
    <source>
        <dbReference type="SAM" id="Phobius"/>
    </source>
</evidence>
<dbReference type="Pfam" id="PF13596">
    <property type="entry name" value="PAS_10"/>
    <property type="match status" value="1"/>
</dbReference>
<evidence type="ECO:0000313" key="3">
    <source>
        <dbReference type="EMBL" id="UUX34464.1"/>
    </source>
</evidence>
<proteinExistence type="predicted"/>
<keyword evidence="2" id="KW-0472">Membrane</keyword>
<keyword evidence="2" id="KW-1133">Transmembrane helix</keyword>
<feature type="transmembrane region" description="Helical" evidence="2">
    <location>
        <begin position="6"/>
        <end position="25"/>
    </location>
</feature>
<evidence type="ECO:0000313" key="4">
    <source>
        <dbReference type="Proteomes" id="UP001315967"/>
    </source>
</evidence>
<name>A0ABY5P6V2_9LACT</name>
<dbReference type="Gene3D" id="3.30.450.20">
    <property type="entry name" value="PAS domain"/>
    <property type="match status" value="1"/>
</dbReference>
<organism evidence="3 4">
    <name type="scientific">Fundicoccus culcitae</name>
    <dbReference type="NCBI Taxonomy" id="2969821"/>
    <lineage>
        <taxon>Bacteria</taxon>
        <taxon>Bacillati</taxon>
        <taxon>Bacillota</taxon>
        <taxon>Bacilli</taxon>
        <taxon>Lactobacillales</taxon>
        <taxon>Aerococcaceae</taxon>
        <taxon>Fundicoccus</taxon>
    </lineage>
</organism>
<dbReference type="EMBL" id="CP102453">
    <property type="protein sequence ID" value="UUX34464.1"/>
    <property type="molecule type" value="Genomic_DNA"/>
</dbReference>
<reference evidence="3 4" key="1">
    <citation type="submission" date="2022-08" db="EMBL/GenBank/DDBJ databases">
        <title>Aerococcaceae sp. nov isolated from spoiled eye mask.</title>
        <authorList>
            <person name="Zhou G."/>
            <person name="Xie X.-B."/>
            <person name="Shi Q.-S."/>
            <person name="Wang Y.-S."/>
            <person name="Wen X."/>
            <person name="Peng H."/>
            <person name="Yang X.-J."/>
            <person name="Tao H.-B."/>
            <person name="Huang X.-M."/>
        </authorList>
    </citation>
    <scope>NUCLEOTIDE SEQUENCE [LARGE SCALE GENOMIC DNA]</scope>
    <source>
        <strain evidence="4">DM20194951</strain>
    </source>
</reference>
<keyword evidence="4" id="KW-1185">Reference proteome</keyword>
<evidence type="ECO:0000256" key="1">
    <source>
        <dbReference type="SAM" id="MobiDB-lite"/>
    </source>
</evidence>
<gene>
    <name evidence="3" type="ORF">NRE15_02100</name>
</gene>
<feature type="region of interest" description="Disordered" evidence="1">
    <location>
        <begin position="41"/>
        <end position="60"/>
    </location>
</feature>
<keyword evidence="2" id="KW-0812">Transmembrane</keyword>
<dbReference type="RefSeq" id="WP_313793966.1">
    <property type="nucleotide sequence ID" value="NZ_CP102453.1"/>
</dbReference>
<sequence>MKKFKYVLLGAVLGIALYIGIGYGMDKLPMVLRSIASSQDVTSGASERPSDTEMYGDFGDTSPEEAAALEDLSASGKINTTLDIDPKDSEWMAKAVEMTQAVSGDTYVQLDSGVLTVNQINNFLKTMPFESTYVDSNNQFLYYNNTKNPEDMFVPRTIEEVGDPLAGSHPDMVHNYVAWVVHQLRTGAEEVIPVAMPTNSDDEFVVHYYRGMYDENGDYQGINQYVVDIKPIVDFYLEKSNQSLVPN</sequence>
<accession>A0ABY5P6V2</accession>